<accession>A0A1I7V3W0</accession>
<protein>
    <submittedName>
        <fullName evidence="3">HOOK domain-containing protein</fullName>
    </submittedName>
</protein>
<sequence>MDDLSIRVKQLENENHELKKQIAQNDVQREIAESIMNMTAAISRDFYSALEQLDGVKKEKIELGKEVNDLKEELETQSEELKNLQRFKKAVEESNEKTVNVVIQSDHSEEQALIAELHLKIEKIEKARDHQAEVNQQLLAEIQNIQQKQSENSMQTVGNLQEELNKAESKIDAMEKIIAQQKEEFEEKQRTFETMEASLTRMWQQDNAKMASMKIMLEGDTRWAEYVIT</sequence>
<name>A0A1I7V3W0_9PELO</name>
<evidence type="ECO:0000313" key="3">
    <source>
        <dbReference type="WBParaSite" id="Csp11.Scaffold630.g22132.t1"/>
    </source>
</evidence>
<proteinExistence type="predicted"/>
<dbReference type="WBParaSite" id="Csp11.Scaffold630.g22132.t1">
    <property type="protein sequence ID" value="Csp11.Scaffold630.g22132.t1"/>
    <property type="gene ID" value="Csp11.Scaffold630.g22132"/>
</dbReference>
<evidence type="ECO:0000256" key="1">
    <source>
        <dbReference type="SAM" id="Coils"/>
    </source>
</evidence>
<keyword evidence="1" id="KW-0175">Coiled coil</keyword>
<feature type="coiled-coil region" evidence="1">
    <location>
        <begin position="121"/>
        <end position="198"/>
    </location>
</feature>
<reference evidence="3" key="1">
    <citation type="submission" date="2016-11" db="UniProtKB">
        <authorList>
            <consortium name="WormBaseParasite"/>
        </authorList>
    </citation>
    <scope>IDENTIFICATION</scope>
</reference>
<dbReference type="AlphaFoldDB" id="A0A1I7V3W0"/>
<feature type="coiled-coil region" evidence="1">
    <location>
        <begin position="1"/>
        <end position="94"/>
    </location>
</feature>
<organism evidence="2 3">
    <name type="scientific">Caenorhabditis tropicalis</name>
    <dbReference type="NCBI Taxonomy" id="1561998"/>
    <lineage>
        <taxon>Eukaryota</taxon>
        <taxon>Metazoa</taxon>
        <taxon>Ecdysozoa</taxon>
        <taxon>Nematoda</taxon>
        <taxon>Chromadorea</taxon>
        <taxon>Rhabditida</taxon>
        <taxon>Rhabditina</taxon>
        <taxon>Rhabditomorpha</taxon>
        <taxon>Rhabditoidea</taxon>
        <taxon>Rhabditidae</taxon>
        <taxon>Peloderinae</taxon>
        <taxon>Caenorhabditis</taxon>
    </lineage>
</organism>
<evidence type="ECO:0000313" key="2">
    <source>
        <dbReference type="Proteomes" id="UP000095282"/>
    </source>
</evidence>
<keyword evidence="2" id="KW-1185">Reference proteome</keyword>
<dbReference type="Proteomes" id="UP000095282">
    <property type="component" value="Unplaced"/>
</dbReference>